<keyword evidence="2" id="KW-1185">Reference proteome</keyword>
<protein>
    <submittedName>
        <fullName evidence="1">Uncharacterized protein</fullName>
    </submittedName>
</protein>
<evidence type="ECO:0000313" key="2">
    <source>
        <dbReference type="Proteomes" id="UP001152798"/>
    </source>
</evidence>
<gene>
    <name evidence="1" type="ORF">NEZAVI_LOCUS9084</name>
</gene>
<accession>A0A9P0MP67</accession>
<proteinExistence type="predicted"/>
<sequence length="110" mass="12489">MKPGKEESSLTLHKCGIASMYSRQQEMFSPSSSMEGLTYHPGGDSKKDILIFVALPPKIIRLNKSLFESKYQNLKRFQKLQKRIMGLEMSEKYISPTNTSASSSGLLWIR</sequence>
<dbReference type="Proteomes" id="UP001152798">
    <property type="component" value="Chromosome 4"/>
</dbReference>
<dbReference type="EMBL" id="OV725080">
    <property type="protein sequence ID" value="CAH1399685.1"/>
    <property type="molecule type" value="Genomic_DNA"/>
</dbReference>
<reference evidence="1" key="1">
    <citation type="submission" date="2022-01" db="EMBL/GenBank/DDBJ databases">
        <authorList>
            <person name="King R."/>
        </authorList>
    </citation>
    <scope>NUCLEOTIDE SEQUENCE</scope>
</reference>
<organism evidence="1 2">
    <name type="scientific">Nezara viridula</name>
    <name type="common">Southern green stink bug</name>
    <name type="synonym">Cimex viridulus</name>
    <dbReference type="NCBI Taxonomy" id="85310"/>
    <lineage>
        <taxon>Eukaryota</taxon>
        <taxon>Metazoa</taxon>
        <taxon>Ecdysozoa</taxon>
        <taxon>Arthropoda</taxon>
        <taxon>Hexapoda</taxon>
        <taxon>Insecta</taxon>
        <taxon>Pterygota</taxon>
        <taxon>Neoptera</taxon>
        <taxon>Paraneoptera</taxon>
        <taxon>Hemiptera</taxon>
        <taxon>Heteroptera</taxon>
        <taxon>Panheteroptera</taxon>
        <taxon>Pentatomomorpha</taxon>
        <taxon>Pentatomoidea</taxon>
        <taxon>Pentatomidae</taxon>
        <taxon>Pentatominae</taxon>
        <taxon>Nezara</taxon>
    </lineage>
</organism>
<dbReference type="AlphaFoldDB" id="A0A9P0MP67"/>
<evidence type="ECO:0000313" key="1">
    <source>
        <dbReference type="EMBL" id="CAH1399685.1"/>
    </source>
</evidence>
<name>A0A9P0MP67_NEZVI</name>